<evidence type="ECO:0000256" key="1">
    <source>
        <dbReference type="SAM" id="Phobius"/>
    </source>
</evidence>
<sequence length="253" mass="26744">MRKVQIVLVVVLMIVGIAGVSFAGGLYIRLGGGYGLGLGGMNTGRQQTAQETWTKDVPVNVGQGFPIAVDVGCKINENLAIEVGAGYTIGIESEKINELYNVFGTGDTTAFTFKGSWIPITAGVKHIFTLGPLKPYFSVGAGAYFGTVIQKYTNGGTKEEWEITLSGINVGSYASGGVEFFISEMISIFGEARLDKVLFGASQQEVTKYTVDGVDKLPTLTINQRHGSGLPIPVATIVSADCLSIRSGVGINF</sequence>
<keyword evidence="1" id="KW-0812">Transmembrane</keyword>
<dbReference type="STRING" id="1817893.AUJ66_05515"/>
<reference evidence="2 3" key="1">
    <citation type="journal article" date="2016" name="Environ. Microbiol.">
        <title>Genomic resolution of a cold subsurface aquifer community provides metabolic insights for novel microbes adapted to high CO concentrations.</title>
        <authorList>
            <person name="Probst A.J."/>
            <person name="Castelle C.J."/>
            <person name="Singh A."/>
            <person name="Brown C.T."/>
            <person name="Anantharaman K."/>
            <person name="Sharon I."/>
            <person name="Hug L.A."/>
            <person name="Burstein D."/>
            <person name="Emerson J.B."/>
            <person name="Thomas B.C."/>
            <person name="Banfield J.F."/>
        </authorList>
    </citation>
    <scope>NUCLEOTIDE SEQUENCE [LARGE SCALE GENOMIC DNA]</scope>
    <source>
        <strain evidence="2">CG1_02_38_46</strain>
    </source>
</reference>
<dbReference type="Gene3D" id="2.40.160.20">
    <property type="match status" value="1"/>
</dbReference>
<proteinExistence type="predicted"/>
<dbReference type="EMBL" id="MNUO01000083">
    <property type="protein sequence ID" value="OIN96702.1"/>
    <property type="molecule type" value="Genomic_DNA"/>
</dbReference>
<evidence type="ECO:0000313" key="2">
    <source>
        <dbReference type="EMBL" id="OIN96702.1"/>
    </source>
</evidence>
<dbReference type="Proteomes" id="UP000182278">
    <property type="component" value="Unassembled WGS sequence"/>
</dbReference>
<evidence type="ECO:0008006" key="4">
    <source>
        <dbReference type="Google" id="ProtNLM"/>
    </source>
</evidence>
<feature type="transmembrane region" description="Helical" evidence="1">
    <location>
        <begin position="6"/>
        <end position="28"/>
    </location>
</feature>
<keyword evidence="1" id="KW-0472">Membrane</keyword>
<dbReference type="AlphaFoldDB" id="A0A1J4SF31"/>
<protein>
    <recommendedName>
        <fullName evidence="4">Outer membrane protein beta-barrel domain-containing protein</fullName>
    </recommendedName>
</protein>
<comment type="caution">
    <text evidence="2">The sequence shown here is derived from an EMBL/GenBank/DDBJ whole genome shotgun (WGS) entry which is preliminary data.</text>
</comment>
<organism evidence="2 3">
    <name type="scientific">Candidatus Desantisbacteria bacterium CG1_02_38_46</name>
    <dbReference type="NCBI Taxonomy" id="1817893"/>
    <lineage>
        <taxon>Bacteria</taxon>
        <taxon>Candidatus Desantisiibacteriota</taxon>
    </lineage>
</organism>
<gene>
    <name evidence="2" type="ORF">AUJ66_05515</name>
</gene>
<name>A0A1J4SF31_9BACT</name>
<keyword evidence="1" id="KW-1133">Transmembrane helix</keyword>
<accession>A0A1J4SF31</accession>
<dbReference type="SUPFAM" id="SSF56925">
    <property type="entry name" value="OMPA-like"/>
    <property type="match status" value="1"/>
</dbReference>
<evidence type="ECO:0000313" key="3">
    <source>
        <dbReference type="Proteomes" id="UP000182278"/>
    </source>
</evidence>
<dbReference type="InterPro" id="IPR011250">
    <property type="entry name" value="OMP/PagP_B-barrel"/>
</dbReference>